<accession>A0AA35M176</accession>
<feature type="compositionally biased region" description="Low complexity" evidence="1">
    <location>
        <begin position="73"/>
        <end position="102"/>
    </location>
</feature>
<feature type="region of interest" description="Disordered" evidence="1">
    <location>
        <begin position="21"/>
        <end position="52"/>
    </location>
</feature>
<dbReference type="EMBL" id="CABFNP030000852">
    <property type="protein sequence ID" value="CAI6088627.1"/>
    <property type="molecule type" value="Genomic_DNA"/>
</dbReference>
<name>A0AA35M176_9HYPO</name>
<comment type="caution">
    <text evidence="3">The sequence shown here is derived from an EMBL/GenBank/DDBJ whole genome shotgun (WGS) entry which is preliminary data.</text>
</comment>
<reference evidence="3" key="1">
    <citation type="submission" date="2023-01" db="EMBL/GenBank/DDBJ databases">
        <authorList>
            <person name="Piombo E."/>
        </authorList>
    </citation>
    <scope>NUCLEOTIDE SEQUENCE</scope>
</reference>
<feature type="compositionally biased region" description="Polar residues" evidence="1">
    <location>
        <begin position="26"/>
        <end position="43"/>
    </location>
</feature>
<gene>
    <name evidence="3" type="ORF">CCHLO57077_00016511</name>
</gene>
<dbReference type="Proteomes" id="UP001160390">
    <property type="component" value="Unassembled WGS sequence"/>
</dbReference>
<feature type="chain" id="PRO_5041268945" evidence="2">
    <location>
        <begin position="20"/>
        <end position="357"/>
    </location>
</feature>
<feature type="region of interest" description="Disordered" evidence="1">
    <location>
        <begin position="73"/>
        <end position="108"/>
    </location>
</feature>
<evidence type="ECO:0000256" key="2">
    <source>
        <dbReference type="SAM" id="SignalP"/>
    </source>
</evidence>
<keyword evidence="4" id="KW-1185">Reference proteome</keyword>
<sequence>MRLSLVYLAVFAAPTLVHGRRHRCSRSTPLSSAAATPDTSSGWTSTPSASVSPSSVIIASSSTQILSESSAASTSASASTPGSDVPTTFSTATTPAGTPSSADISATPSSTDIFSTTSSVISATPSSSLSSTSLEVSSSASETPVASITPAESTTLITQTTPSASTVSSESTTPVLSTVISSSSSSSAPAATPTGWQLQSTGANSAFAGSFMLGYPEYKDAPHLVSPSVSAPDFYSKLEFYIEPGTGHLFWVIDGTNNQYQFFTSYDDFNENGEYYYNVNPGFLGVFDKNQVGSRHVVPLVCSRTAASFSCSANTPAGVFSHFMVKPTPNQFDTSVAFGSSVPSPYQEVTFAAVDVY</sequence>
<proteinExistence type="predicted"/>
<evidence type="ECO:0000313" key="3">
    <source>
        <dbReference type="EMBL" id="CAI6088627.1"/>
    </source>
</evidence>
<feature type="region of interest" description="Disordered" evidence="1">
    <location>
        <begin position="139"/>
        <end position="172"/>
    </location>
</feature>
<dbReference type="AlphaFoldDB" id="A0AA35M176"/>
<evidence type="ECO:0000313" key="4">
    <source>
        <dbReference type="Proteomes" id="UP001160390"/>
    </source>
</evidence>
<evidence type="ECO:0000256" key="1">
    <source>
        <dbReference type="SAM" id="MobiDB-lite"/>
    </source>
</evidence>
<organism evidence="3 4">
    <name type="scientific">Clonostachys chloroleuca</name>
    <dbReference type="NCBI Taxonomy" id="1926264"/>
    <lineage>
        <taxon>Eukaryota</taxon>
        <taxon>Fungi</taxon>
        <taxon>Dikarya</taxon>
        <taxon>Ascomycota</taxon>
        <taxon>Pezizomycotina</taxon>
        <taxon>Sordariomycetes</taxon>
        <taxon>Hypocreomycetidae</taxon>
        <taxon>Hypocreales</taxon>
        <taxon>Bionectriaceae</taxon>
        <taxon>Clonostachys</taxon>
    </lineage>
</organism>
<feature type="compositionally biased region" description="Polar residues" evidence="1">
    <location>
        <begin position="150"/>
        <end position="170"/>
    </location>
</feature>
<keyword evidence="2" id="KW-0732">Signal</keyword>
<protein>
    <submittedName>
        <fullName evidence="3">Uncharacterized protein</fullName>
    </submittedName>
</protein>
<feature type="signal peptide" evidence="2">
    <location>
        <begin position="1"/>
        <end position="19"/>
    </location>
</feature>